<dbReference type="OrthoDB" id="695752at2759"/>
<protein>
    <submittedName>
        <fullName evidence="2">Uncharacterized protein</fullName>
    </submittedName>
</protein>
<evidence type="ECO:0000256" key="1">
    <source>
        <dbReference type="SAM" id="MobiDB-lite"/>
    </source>
</evidence>
<dbReference type="AlphaFoldDB" id="A0A3L6Q0W4"/>
<evidence type="ECO:0000313" key="3">
    <source>
        <dbReference type="Proteomes" id="UP000275267"/>
    </source>
</evidence>
<sequence length="195" mass="22891">MADAGNEVGSSGDHDENPRKCFGMMSRPIYIEFQDLHAMYRWKRLDVQLISLWCLMQFEDERKTNSDHWICITIQPKRGVAVVLDSSDYPHEKYADFIEILHNVTNKLRALPKIPPTNRALDKSVIDGICADMCRFIHHEICHERGLYYNYEEGNELAEEKFRELRVDRATCMHQTIILYMLHCNVKHEHILSVV</sequence>
<proteinExistence type="predicted"/>
<gene>
    <name evidence="2" type="ORF">C2845_PM17G12350</name>
</gene>
<name>A0A3L6Q0W4_PANMI</name>
<dbReference type="InterPro" id="IPR038765">
    <property type="entry name" value="Papain-like_cys_pep_sf"/>
</dbReference>
<dbReference type="EMBL" id="PQIB02000014">
    <property type="protein sequence ID" value="RLM69234.1"/>
    <property type="molecule type" value="Genomic_DNA"/>
</dbReference>
<organism evidence="2 3">
    <name type="scientific">Panicum miliaceum</name>
    <name type="common">Proso millet</name>
    <name type="synonym">Broomcorn millet</name>
    <dbReference type="NCBI Taxonomy" id="4540"/>
    <lineage>
        <taxon>Eukaryota</taxon>
        <taxon>Viridiplantae</taxon>
        <taxon>Streptophyta</taxon>
        <taxon>Embryophyta</taxon>
        <taxon>Tracheophyta</taxon>
        <taxon>Spermatophyta</taxon>
        <taxon>Magnoliopsida</taxon>
        <taxon>Liliopsida</taxon>
        <taxon>Poales</taxon>
        <taxon>Poaceae</taxon>
        <taxon>PACMAD clade</taxon>
        <taxon>Panicoideae</taxon>
        <taxon>Panicodae</taxon>
        <taxon>Paniceae</taxon>
        <taxon>Panicinae</taxon>
        <taxon>Panicum</taxon>
        <taxon>Panicum sect. Panicum</taxon>
    </lineage>
</organism>
<evidence type="ECO:0000313" key="2">
    <source>
        <dbReference type="EMBL" id="RLM69234.1"/>
    </source>
</evidence>
<reference evidence="3" key="1">
    <citation type="journal article" date="2019" name="Nat. Commun.">
        <title>The genome of broomcorn millet.</title>
        <authorList>
            <person name="Zou C."/>
            <person name="Miki D."/>
            <person name="Li D."/>
            <person name="Tang Q."/>
            <person name="Xiao L."/>
            <person name="Rajput S."/>
            <person name="Deng P."/>
            <person name="Jia W."/>
            <person name="Huang R."/>
            <person name="Zhang M."/>
            <person name="Sun Y."/>
            <person name="Hu J."/>
            <person name="Fu X."/>
            <person name="Schnable P.S."/>
            <person name="Li F."/>
            <person name="Zhang H."/>
            <person name="Feng B."/>
            <person name="Zhu X."/>
            <person name="Liu R."/>
            <person name="Schnable J.C."/>
            <person name="Zhu J.-K."/>
            <person name="Zhang H."/>
        </authorList>
    </citation>
    <scope>NUCLEOTIDE SEQUENCE [LARGE SCALE GENOMIC DNA]</scope>
</reference>
<feature type="region of interest" description="Disordered" evidence="1">
    <location>
        <begin position="1"/>
        <end position="20"/>
    </location>
</feature>
<dbReference type="SUPFAM" id="SSF54001">
    <property type="entry name" value="Cysteine proteinases"/>
    <property type="match status" value="1"/>
</dbReference>
<comment type="caution">
    <text evidence="2">The sequence shown here is derived from an EMBL/GenBank/DDBJ whole genome shotgun (WGS) entry which is preliminary data.</text>
</comment>
<dbReference type="Proteomes" id="UP000275267">
    <property type="component" value="Unassembled WGS sequence"/>
</dbReference>
<keyword evidence="3" id="KW-1185">Reference proteome</keyword>
<accession>A0A3L6Q0W4</accession>